<protein>
    <submittedName>
        <fullName evidence="2">Glycosyl transferase group 1</fullName>
    </submittedName>
</protein>
<dbReference type="PANTHER" id="PTHR46401:SF8">
    <property type="entry name" value="BLL6006 PROTEIN"/>
    <property type="match status" value="1"/>
</dbReference>
<dbReference type="STRING" id="1618480.US11_C0001G0137"/>
<evidence type="ECO:0000259" key="1">
    <source>
        <dbReference type="Pfam" id="PF00534"/>
    </source>
</evidence>
<name>A0A0G0E5I4_9BACT</name>
<dbReference type="AlphaFoldDB" id="A0A0G0E5I4"/>
<accession>A0A0G0E5I4</accession>
<feature type="domain" description="Glycosyl transferase family 1" evidence="1">
    <location>
        <begin position="205"/>
        <end position="358"/>
    </location>
</feature>
<gene>
    <name evidence="2" type="ORF">US11_C0001G0137</name>
</gene>
<dbReference type="EMBL" id="LBRS01000001">
    <property type="protein sequence ID" value="KKQ02178.1"/>
    <property type="molecule type" value="Genomic_DNA"/>
</dbReference>
<dbReference type="Pfam" id="PF00534">
    <property type="entry name" value="Glycos_transf_1"/>
    <property type="match status" value="1"/>
</dbReference>
<dbReference type="PANTHER" id="PTHR46401">
    <property type="entry name" value="GLYCOSYLTRANSFERASE WBBK-RELATED"/>
    <property type="match status" value="1"/>
</dbReference>
<dbReference type="SUPFAM" id="SSF53756">
    <property type="entry name" value="UDP-Glycosyltransferase/glycogen phosphorylase"/>
    <property type="match status" value="1"/>
</dbReference>
<reference evidence="2 3" key="1">
    <citation type="journal article" date="2015" name="Nature">
        <title>rRNA introns, odd ribosomes, and small enigmatic genomes across a large radiation of phyla.</title>
        <authorList>
            <person name="Brown C.T."/>
            <person name="Hug L.A."/>
            <person name="Thomas B.C."/>
            <person name="Sharon I."/>
            <person name="Castelle C.J."/>
            <person name="Singh A."/>
            <person name="Wilkins M.J."/>
            <person name="Williams K.H."/>
            <person name="Banfield J.F."/>
        </authorList>
    </citation>
    <scope>NUCLEOTIDE SEQUENCE [LARGE SCALE GENOMIC DNA]</scope>
</reference>
<dbReference type="Gene3D" id="3.40.50.2000">
    <property type="entry name" value="Glycogen Phosphorylase B"/>
    <property type="match status" value="2"/>
</dbReference>
<dbReference type="InterPro" id="IPR001296">
    <property type="entry name" value="Glyco_trans_1"/>
</dbReference>
<comment type="caution">
    <text evidence="2">The sequence shown here is derived from an EMBL/GenBank/DDBJ whole genome shotgun (WGS) entry which is preliminary data.</text>
</comment>
<proteinExistence type="predicted"/>
<evidence type="ECO:0000313" key="3">
    <source>
        <dbReference type="Proteomes" id="UP000034344"/>
    </source>
</evidence>
<evidence type="ECO:0000313" key="2">
    <source>
        <dbReference type="EMBL" id="KKQ02178.1"/>
    </source>
</evidence>
<organism evidence="2 3">
    <name type="scientific">Candidatus Roizmanbacteria bacterium GW2011_GWA2_36_23</name>
    <dbReference type="NCBI Taxonomy" id="1618480"/>
    <lineage>
        <taxon>Bacteria</taxon>
        <taxon>Candidatus Roizmaniibacteriota</taxon>
    </lineage>
</organism>
<keyword evidence="2" id="KW-0808">Transferase</keyword>
<dbReference type="GO" id="GO:0016757">
    <property type="term" value="F:glycosyltransferase activity"/>
    <property type="evidence" value="ECO:0007669"/>
    <property type="project" value="InterPro"/>
</dbReference>
<sequence length="383" mass="45156">MFKASKIAIVYDWIDKWGGVERLLLNLHQLFPQADFLTSYYNDVSAPWAKQLHIKTSFIQNLPPIIKNRRLMSFPFYPFAFEQLDLSDYDIVISVSSSFAKSVITKPGTLHLGFLLTPMRFLWLFQEDYIRSRKTRLILQPYLSYLKQWDYVAGQRPDRIISISETIADRCKKIYNRSSEVLYPPFDTGYWQKIKHQLSKTENNFKDKFRMINNNYYLVVSRLEPYKKTEIIIEAFNNLKENLLVIGTGSEENKLKKMAKSNILFINSLSDQELAYFYTHARALIMSQEEDFGYVSLEAQYFGCPVIAYKKGGAAETVVNGKTGLFFDKQHRSSFMDTLERFHIISYNLKEECQKYGQDNVNRFEKRKFNQRLYAIIREEVNR</sequence>
<dbReference type="Proteomes" id="UP000034344">
    <property type="component" value="Unassembled WGS sequence"/>
</dbReference>